<protein>
    <submittedName>
        <fullName evidence="2">Uncharacterized protein</fullName>
    </submittedName>
</protein>
<accession>A0ABP0NC04</accession>
<comment type="caution">
    <text evidence="2">The sequence shown here is derived from an EMBL/GenBank/DDBJ whole genome shotgun (WGS) entry which is preliminary data.</text>
</comment>
<dbReference type="Proteomes" id="UP001642464">
    <property type="component" value="Unassembled WGS sequence"/>
</dbReference>
<gene>
    <name evidence="2" type="ORF">SCF082_LOCUS31808</name>
</gene>
<keyword evidence="3" id="KW-1185">Reference proteome</keyword>
<name>A0ABP0NC04_9DINO</name>
<evidence type="ECO:0000313" key="3">
    <source>
        <dbReference type="Proteomes" id="UP001642464"/>
    </source>
</evidence>
<sequence>RSDSEKTMIVGQGDTTMASQDPASQHPAPQDPASHPAPQDPAEQRPAPQDPAAQLDAPVDPADFAPSGSEEDPDEPTYRVLDAYGHRIVVEGEVSPMALLLGNMLAQQLQASGHQGIGASATSSSLNP</sequence>
<feature type="region of interest" description="Disordered" evidence="1">
    <location>
        <begin position="1"/>
        <end position="79"/>
    </location>
</feature>
<feature type="compositionally biased region" description="Polar residues" evidence="1">
    <location>
        <begin position="13"/>
        <end position="23"/>
    </location>
</feature>
<feature type="non-terminal residue" evidence="2">
    <location>
        <position position="1"/>
    </location>
</feature>
<organism evidence="2 3">
    <name type="scientific">Durusdinium trenchii</name>
    <dbReference type="NCBI Taxonomy" id="1381693"/>
    <lineage>
        <taxon>Eukaryota</taxon>
        <taxon>Sar</taxon>
        <taxon>Alveolata</taxon>
        <taxon>Dinophyceae</taxon>
        <taxon>Suessiales</taxon>
        <taxon>Symbiodiniaceae</taxon>
        <taxon>Durusdinium</taxon>
    </lineage>
</organism>
<feature type="compositionally biased region" description="Low complexity" evidence="1">
    <location>
        <begin position="36"/>
        <end position="63"/>
    </location>
</feature>
<evidence type="ECO:0000313" key="2">
    <source>
        <dbReference type="EMBL" id="CAK9060379.1"/>
    </source>
</evidence>
<evidence type="ECO:0000256" key="1">
    <source>
        <dbReference type="SAM" id="MobiDB-lite"/>
    </source>
</evidence>
<dbReference type="EMBL" id="CAXAMM010027212">
    <property type="protein sequence ID" value="CAK9060379.1"/>
    <property type="molecule type" value="Genomic_DNA"/>
</dbReference>
<feature type="non-terminal residue" evidence="2">
    <location>
        <position position="128"/>
    </location>
</feature>
<reference evidence="2 3" key="1">
    <citation type="submission" date="2024-02" db="EMBL/GenBank/DDBJ databases">
        <authorList>
            <person name="Chen Y."/>
            <person name="Shah S."/>
            <person name="Dougan E. K."/>
            <person name="Thang M."/>
            <person name="Chan C."/>
        </authorList>
    </citation>
    <scope>NUCLEOTIDE SEQUENCE [LARGE SCALE GENOMIC DNA]</scope>
</reference>
<proteinExistence type="predicted"/>